<reference evidence="2" key="2">
    <citation type="submission" date="2020-06" db="EMBL/GenBank/DDBJ databases">
        <authorList>
            <person name="Sheffer M."/>
        </authorList>
    </citation>
    <scope>NUCLEOTIDE SEQUENCE</scope>
</reference>
<dbReference type="EMBL" id="JABXBU010002230">
    <property type="protein sequence ID" value="KAF8768394.1"/>
    <property type="molecule type" value="Genomic_DNA"/>
</dbReference>
<evidence type="ECO:0000259" key="1">
    <source>
        <dbReference type="Pfam" id="PF20700"/>
    </source>
</evidence>
<name>A0A8T0EA87_ARGBR</name>
<organism evidence="2 3">
    <name type="scientific">Argiope bruennichi</name>
    <name type="common">Wasp spider</name>
    <name type="synonym">Aranea bruennichi</name>
    <dbReference type="NCBI Taxonomy" id="94029"/>
    <lineage>
        <taxon>Eukaryota</taxon>
        <taxon>Metazoa</taxon>
        <taxon>Ecdysozoa</taxon>
        <taxon>Arthropoda</taxon>
        <taxon>Chelicerata</taxon>
        <taxon>Arachnida</taxon>
        <taxon>Araneae</taxon>
        <taxon>Araneomorphae</taxon>
        <taxon>Entelegynae</taxon>
        <taxon>Araneoidea</taxon>
        <taxon>Araneidae</taxon>
        <taxon>Argiope</taxon>
    </lineage>
</organism>
<keyword evidence="3" id="KW-1185">Reference proteome</keyword>
<gene>
    <name evidence="2" type="ORF">HNY73_021218</name>
</gene>
<proteinExistence type="predicted"/>
<dbReference type="AlphaFoldDB" id="A0A8T0EA87"/>
<evidence type="ECO:0000313" key="2">
    <source>
        <dbReference type="EMBL" id="KAF8768394.1"/>
    </source>
</evidence>
<evidence type="ECO:0000313" key="3">
    <source>
        <dbReference type="Proteomes" id="UP000807504"/>
    </source>
</evidence>
<dbReference type="Proteomes" id="UP000807504">
    <property type="component" value="Unassembled WGS sequence"/>
</dbReference>
<sequence length="291" mass="32398">MCYSTSAMTSNISKTGYDINTRLVYAFRCIGKGKTASRAFCAVMNLPPPPAKFERFNNSLSTALEKVCSKSMMKAVEGSVSLNDNVRDISVTLDGTWQMNGVITATSLDTGKVIDFECLSKYCFTCKNKSSNCENCQKNYEGFSGGMESKGAMKIFQRSVSTRNVRYMKYLGDGDSKGYQKIRVSKVYGEEIMVEKLECIGHVQKRMGARLKTLKNKLKSTKLADGKKIAGRGRLTDAEILLIQKYYGLAIRRNASKSVTEMFKSIWAIYFHKLSTNAKPQHGLRPLGSDS</sequence>
<comment type="caution">
    <text evidence="2">The sequence shown here is derived from an EMBL/GenBank/DDBJ whole genome shotgun (WGS) entry which is preliminary data.</text>
</comment>
<protein>
    <recommendedName>
        <fullName evidence="1">Mutator-like transposase domain-containing protein</fullName>
    </recommendedName>
</protein>
<reference evidence="2" key="1">
    <citation type="journal article" date="2020" name="bioRxiv">
        <title>Chromosome-level reference genome of the European wasp spider Argiope bruennichi: a resource for studies on range expansion and evolutionary adaptation.</title>
        <authorList>
            <person name="Sheffer M.M."/>
            <person name="Hoppe A."/>
            <person name="Krehenwinkel H."/>
            <person name="Uhl G."/>
            <person name="Kuss A.W."/>
            <person name="Jensen L."/>
            <person name="Jensen C."/>
            <person name="Gillespie R.G."/>
            <person name="Hoff K.J."/>
            <person name="Prost S."/>
        </authorList>
    </citation>
    <scope>NUCLEOTIDE SEQUENCE</scope>
</reference>
<dbReference type="Pfam" id="PF20700">
    <property type="entry name" value="Mutator"/>
    <property type="match status" value="1"/>
</dbReference>
<accession>A0A8T0EA87</accession>
<dbReference type="InterPro" id="IPR049012">
    <property type="entry name" value="Mutator_transp_dom"/>
</dbReference>
<feature type="domain" description="Mutator-like transposase" evidence="1">
    <location>
        <begin position="14"/>
        <end position="272"/>
    </location>
</feature>